<comment type="subcellular location">
    <subcellularLocation>
        <location evidence="2">Chromosome</location>
    </subcellularLocation>
    <subcellularLocation>
        <location evidence="1">Nucleus</location>
    </subcellularLocation>
</comment>
<keyword evidence="4" id="KW-0158">Chromosome</keyword>
<evidence type="ECO:0000256" key="4">
    <source>
        <dbReference type="ARBA" id="ARBA00022454"/>
    </source>
</evidence>
<comment type="caution">
    <text evidence="8">The sequence shown here is derived from an EMBL/GenBank/DDBJ whole genome shotgun (WGS) entry which is preliminary data.</text>
</comment>
<dbReference type="EMBL" id="WSZM01000141">
    <property type="protein sequence ID" value="KAF4040414.1"/>
    <property type="molecule type" value="Genomic_DNA"/>
</dbReference>
<name>A0A833W310_PHYIN</name>
<comment type="similarity">
    <text evidence="3">Belongs to the Integrator subunit 8 family.</text>
</comment>
<keyword evidence="6" id="KW-0802">TPR repeat</keyword>
<keyword evidence="5" id="KW-0539">Nucleus</keyword>
<dbReference type="EMBL" id="JAACNO010000397">
    <property type="protein sequence ID" value="KAF4147876.1"/>
    <property type="molecule type" value="Genomic_DNA"/>
</dbReference>
<evidence type="ECO:0000256" key="5">
    <source>
        <dbReference type="ARBA" id="ARBA00023242"/>
    </source>
</evidence>
<dbReference type="PANTHER" id="PTHR13350">
    <property type="entry name" value="INTEGRATOR COMPLEX SUBUNIT 8"/>
    <property type="match status" value="1"/>
</dbReference>
<evidence type="ECO:0000313" key="8">
    <source>
        <dbReference type="EMBL" id="KAF4040414.1"/>
    </source>
</evidence>
<organism evidence="8 10">
    <name type="scientific">Phytophthora infestans</name>
    <name type="common">Potato late blight agent</name>
    <name type="synonym">Botrytis infestans</name>
    <dbReference type="NCBI Taxonomy" id="4787"/>
    <lineage>
        <taxon>Eukaryota</taxon>
        <taxon>Sar</taxon>
        <taxon>Stramenopiles</taxon>
        <taxon>Oomycota</taxon>
        <taxon>Peronosporomycetes</taxon>
        <taxon>Peronosporales</taxon>
        <taxon>Peronosporaceae</taxon>
        <taxon>Phytophthora</taxon>
    </lineage>
</organism>
<dbReference type="PROSITE" id="PS50005">
    <property type="entry name" value="TPR"/>
    <property type="match status" value="1"/>
</dbReference>
<sequence>MRSTACIAPCSSSQWWKFLRPLRLTPGSSFCCSRRHSRNTYVNRCPPIKKPPTHCSTCKYTAITFAPQLTTLRQQKKADVHSATSAIELVREFLDQAQLVADEGNVRNKRYSALLLVAAQVALQMQLPLSVIEEALPLHFQRLLLDGIVDFAEQPSSRRSEFTNAITLQPYEAHVLHNRWTLRTLVNQSQNGYLTCSTRGEGEEISSTYQMALGDLMANHLQIAQNIQTILMKDEKQKLSVLAQLETYYDLGMYFFSFNGFEKAYSCFSRASELVDDAENGDVEDGGTTNSSADVRANLEGYLAACEAVLEMQSVSESPSVLKTPKLQIAMAWEGREWDKVVELLENDIVASDLDRLPLSYRAALEQQALRLLRSSSNNSVEYDPQISTHTIRFFYKRIVMENAVMKLVFDASQGEASSLETCVCVCIRLLQDEIFHTTVIGTSPDSETKKHFAVLARFVLALSGSVCSNGPNSSAKLRVKRFVVQVLRHFPCIADLAGMSALLRRCGDVHATKDIVSVPFAETLDSLVSGEGRLRHAVTKQRGHFRVMTDVGSIFALSSAKEKEFFFASLQQELDNVPNSGESDDKKSAISQNLIAFFAANNCWEILSQCKAVPPASSQLHSELEFVEACGALSQYLSSLAASPLSIGAPNAKAGGDASVVSIVENAELSVLASNKFMADILLKWCKLVNAVRGSVVDGASNDKHSGGRPKHVLLALPLWIVETLVCASAGLLHRAYMRNACGYRVSFDLTPYGDLAFLEAFASDTSPVPSVSGPASNGTAENSDTQFATVPFVRNFQEDLVGLHSRALESLVCRCGREPRWHCAKADLLLNPLSKQRLASTSDPLAALKGYLVAASLATNFFSDMVSVVDIIDQSSLVRLSQCLAKVGARVAAAVLYQCFMPEEFKYGLRILRMTPESHDEAFFQYFWELPFLELLVDLHSSPKYLNDRHVTLLTNLIQSPELNSSNPSPVIKDAEQRFLRCYFRDLCRIYLTE</sequence>
<evidence type="ECO:0000313" key="10">
    <source>
        <dbReference type="Proteomes" id="UP000602510"/>
    </source>
</evidence>
<dbReference type="PANTHER" id="PTHR13350:SF1">
    <property type="entry name" value="INTEGRATOR COMPLEX SUBUNIT 8"/>
    <property type="match status" value="1"/>
</dbReference>
<dbReference type="InterPro" id="IPR038751">
    <property type="entry name" value="INTS8"/>
</dbReference>
<gene>
    <name evidence="8" type="ORF">GN244_ATG07378</name>
    <name evidence="9" type="ORF">GN958_ATG02942</name>
</gene>
<accession>A0A833W310</accession>
<evidence type="ECO:0000256" key="3">
    <source>
        <dbReference type="ARBA" id="ARBA00007147"/>
    </source>
</evidence>
<dbReference type="InterPro" id="IPR019734">
    <property type="entry name" value="TPR_rpt"/>
</dbReference>
<evidence type="ECO:0000256" key="2">
    <source>
        <dbReference type="ARBA" id="ARBA00004286"/>
    </source>
</evidence>
<keyword evidence="10" id="KW-1185">Reference proteome</keyword>
<evidence type="ECO:0000313" key="9">
    <source>
        <dbReference type="EMBL" id="KAF4147876.1"/>
    </source>
</evidence>
<dbReference type="GO" id="GO:0005694">
    <property type="term" value="C:chromosome"/>
    <property type="evidence" value="ECO:0007669"/>
    <property type="project" value="UniProtKB-SubCell"/>
</dbReference>
<evidence type="ECO:0000256" key="1">
    <source>
        <dbReference type="ARBA" id="ARBA00004123"/>
    </source>
</evidence>
<feature type="repeat" description="TPR" evidence="6">
    <location>
        <begin position="245"/>
        <end position="278"/>
    </location>
</feature>
<dbReference type="GO" id="GO:0034472">
    <property type="term" value="P:snRNA 3'-end processing"/>
    <property type="evidence" value="ECO:0007669"/>
    <property type="project" value="InterPro"/>
</dbReference>
<dbReference type="GO" id="GO:0032039">
    <property type="term" value="C:integrator complex"/>
    <property type="evidence" value="ECO:0007669"/>
    <property type="project" value="TreeGrafter"/>
</dbReference>
<protein>
    <recommendedName>
        <fullName evidence="7">INTS8 TPR repeats domain-containing protein</fullName>
    </recommendedName>
</protein>
<feature type="domain" description="INTS8 TPR repeats" evidence="7">
    <location>
        <begin position="845"/>
        <end position="993"/>
    </location>
</feature>
<dbReference type="AlphaFoldDB" id="A0A833W310"/>
<evidence type="ECO:0000256" key="6">
    <source>
        <dbReference type="PROSITE-ProRule" id="PRU00339"/>
    </source>
</evidence>
<proteinExistence type="inferred from homology"/>
<reference evidence="8" key="1">
    <citation type="submission" date="2020-04" db="EMBL/GenBank/DDBJ databases">
        <title>Hybrid Assembly of Korean Phytophthora infestans isolates.</title>
        <authorList>
            <person name="Prokchorchik M."/>
            <person name="Lee Y."/>
            <person name="Seo J."/>
            <person name="Cho J.-H."/>
            <person name="Park Y.-E."/>
            <person name="Jang D.-C."/>
            <person name="Im J.-S."/>
            <person name="Choi J.-G."/>
            <person name="Park H.-J."/>
            <person name="Lee G.-B."/>
            <person name="Lee Y.-G."/>
            <person name="Hong S.-Y."/>
            <person name="Cho K."/>
            <person name="Sohn K.H."/>
        </authorList>
    </citation>
    <scope>NUCLEOTIDE SEQUENCE</scope>
    <source>
        <strain evidence="8">KR_1_A1</strain>
        <strain evidence="9">KR_2_A2</strain>
    </source>
</reference>
<evidence type="ECO:0000259" key="7">
    <source>
        <dbReference type="Pfam" id="PF25756"/>
    </source>
</evidence>
<dbReference type="Proteomes" id="UP000704712">
    <property type="component" value="Unassembled WGS sequence"/>
</dbReference>
<dbReference type="InterPro" id="IPR057980">
    <property type="entry name" value="TPR_INTS8"/>
</dbReference>
<dbReference type="Proteomes" id="UP000602510">
    <property type="component" value="Unassembled WGS sequence"/>
</dbReference>
<dbReference type="Pfam" id="PF25756">
    <property type="entry name" value="TPR_INTS8"/>
    <property type="match status" value="1"/>
</dbReference>